<dbReference type="InterPro" id="IPR007016">
    <property type="entry name" value="O-antigen_ligase-rel_domated"/>
</dbReference>
<evidence type="ECO:0000313" key="7">
    <source>
        <dbReference type="EMBL" id="KAB7739616.1"/>
    </source>
</evidence>
<dbReference type="GO" id="GO:0016020">
    <property type="term" value="C:membrane"/>
    <property type="evidence" value="ECO:0007669"/>
    <property type="project" value="UniProtKB-SubCell"/>
</dbReference>
<feature type="transmembrane region" description="Helical" evidence="5">
    <location>
        <begin position="49"/>
        <end position="66"/>
    </location>
</feature>
<protein>
    <recommendedName>
        <fullName evidence="6">O-antigen ligase-related domain-containing protein</fullName>
    </recommendedName>
</protein>
<keyword evidence="4 5" id="KW-0472">Membrane</keyword>
<feature type="transmembrane region" description="Helical" evidence="5">
    <location>
        <begin position="103"/>
        <end position="121"/>
    </location>
</feature>
<evidence type="ECO:0000259" key="6">
    <source>
        <dbReference type="Pfam" id="PF04932"/>
    </source>
</evidence>
<feature type="transmembrane region" description="Helical" evidence="5">
    <location>
        <begin position="199"/>
        <end position="215"/>
    </location>
</feature>
<feature type="domain" description="O-antigen ligase-related" evidence="6">
    <location>
        <begin position="206"/>
        <end position="344"/>
    </location>
</feature>
<dbReference type="Proteomes" id="UP000468901">
    <property type="component" value="Unassembled WGS sequence"/>
</dbReference>
<feature type="transmembrane region" description="Helical" evidence="5">
    <location>
        <begin position="133"/>
        <end position="153"/>
    </location>
</feature>
<accession>A0A6N6VFX9</accession>
<dbReference type="PANTHER" id="PTHR37422:SF21">
    <property type="entry name" value="EXOQ-LIKE PROTEIN"/>
    <property type="match status" value="1"/>
</dbReference>
<sequence length="432" mass="46520">MNGFAIDPHVPKASAASLWGKRAGEALLFLIVVGGFYQKSKAGESQPVPYDLALIGCMGLFFLLGLKLPRGIVWPALCWGLVLVGYILGGVSAPYMDLVQDAVTVSAYQVCAFIFFSAYVYEEPGRRLPLLFNAWALGAVIVSVVAVAAYFGVMPNADDYLAMGRATGTFNDPNVFGPFLIPPTIYLAQRLSMAQSMRALLLVPGIAVLLFGVLLSFSRGAWGSLVLSSAIFLGLTLATSKSAKQSMRLIVSAVLMGLFVVGMLAAALSAPQVQALFKERAMLVQDYDVGEQGRFESQKRAFAKTLENPLGLGPNQWAKLNKLDTHNVYLHVLVAGGFLSGLSFIAFVLLTLRRGWLASFKPGPGQEYLIVAYACAVGQMTEAFIIDIENWRHIYLLFGMIWGVILAREMAGAARTRRADARGPLGAAGFTG</sequence>
<evidence type="ECO:0000256" key="4">
    <source>
        <dbReference type="ARBA" id="ARBA00023136"/>
    </source>
</evidence>
<gene>
    <name evidence="7" type="ORF">F2P47_11060</name>
</gene>
<dbReference type="EMBL" id="WESC01000009">
    <property type="protein sequence ID" value="KAB7739616.1"/>
    <property type="molecule type" value="Genomic_DNA"/>
</dbReference>
<feature type="transmembrane region" description="Helical" evidence="5">
    <location>
        <begin position="250"/>
        <end position="270"/>
    </location>
</feature>
<organism evidence="7 8">
    <name type="scientific">Parvibaculum sedimenti</name>
    <dbReference type="NCBI Taxonomy" id="2608632"/>
    <lineage>
        <taxon>Bacteria</taxon>
        <taxon>Pseudomonadati</taxon>
        <taxon>Pseudomonadota</taxon>
        <taxon>Alphaproteobacteria</taxon>
        <taxon>Hyphomicrobiales</taxon>
        <taxon>Parvibaculaceae</taxon>
        <taxon>Parvibaculum</taxon>
    </lineage>
</organism>
<evidence type="ECO:0000256" key="5">
    <source>
        <dbReference type="SAM" id="Phobius"/>
    </source>
</evidence>
<dbReference type="PANTHER" id="PTHR37422">
    <property type="entry name" value="TEICHURONIC ACID BIOSYNTHESIS PROTEIN TUAE"/>
    <property type="match status" value="1"/>
</dbReference>
<dbReference type="Pfam" id="PF04932">
    <property type="entry name" value="Wzy_C"/>
    <property type="match status" value="1"/>
</dbReference>
<feature type="transmembrane region" description="Helical" evidence="5">
    <location>
        <begin position="328"/>
        <end position="352"/>
    </location>
</feature>
<keyword evidence="3 5" id="KW-1133">Transmembrane helix</keyword>
<evidence type="ECO:0000256" key="2">
    <source>
        <dbReference type="ARBA" id="ARBA00022692"/>
    </source>
</evidence>
<reference evidence="7 8" key="1">
    <citation type="submission" date="2019-09" db="EMBL/GenBank/DDBJ databases">
        <title>Parvibaculum sedimenti sp. nov., isolated from sediment.</title>
        <authorList>
            <person name="Wang Y."/>
        </authorList>
    </citation>
    <scope>NUCLEOTIDE SEQUENCE [LARGE SCALE GENOMIC DNA]</scope>
    <source>
        <strain evidence="7 8">HXT-9</strain>
    </source>
</reference>
<evidence type="ECO:0000256" key="3">
    <source>
        <dbReference type="ARBA" id="ARBA00022989"/>
    </source>
</evidence>
<feature type="transmembrane region" description="Helical" evidence="5">
    <location>
        <begin position="392"/>
        <end position="408"/>
    </location>
</feature>
<evidence type="ECO:0000313" key="8">
    <source>
        <dbReference type="Proteomes" id="UP000468901"/>
    </source>
</evidence>
<proteinExistence type="predicted"/>
<feature type="transmembrane region" description="Helical" evidence="5">
    <location>
        <begin position="221"/>
        <end position="238"/>
    </location>
</feature>
<evidence type="ECO:0000256" key="1">
    <source>
        <dbReference type="ARBA" id="ARBA00004141"/>
    </source>
</evidence>
<comment type="subcellular location">
    <subcellularLocation>
        <location evidence="1">Membrane</location>
        <topology evidence="1">Multi-pass membrane protein</topology>
    </subcellularLocation>
</comment>
<dbReference type="InterPro" id="IPR051533">
    <property type="entry name" value="WaaL-like"/>
</dbReference>
<dbReference type="AlphaFoldDB" id="A0A6N6VFX9"/>
<comment type="caution">
    <text evidence="7">The sequence shown here is derived from an EMBL/GenBank/DDBJ whole genome shotgun (WGS) entry which is preliminary data.</text>
</comment>
<feature type="transmembrane region" description="Helical" evidence="5">
    <location>
        <begin position="72"/>
        <end position="91"/>
    </location>
</feature>
<dbReference type="RefSeq" id="WP_152216425.1">
    <property type="nucleotide sequence ID" value="NZ_WESC01000009.1"/>
</dbReference>
<keyword evidence="2 5" id="KW-0812">Transmembrane</keyword>
<keyword evidence="8" id="KW-1185">Reference proteome</keyword>
<name>A0A6N6VFX9_9HYPH</name>